<evidence type="ECO:0000313" key="1">
    <source>
        <dbReference type="EMBL" id="KAK5971371.1"/>
    </source>
</evidence>
<proteinExistence type="predicted"/>
<comment type="caution">
    <text evidence="1">The sequence shown here is derived from an EMBL/GenBank/DDBJ whole genome shotgun (WGS) entry which is preliminary data.</text>
</comment>
<gene>
    <name evidence="1" type="ORF">GCK32_006338</name>
</gene>
<protein>
    <submittedName>
        <fullName evidence="1">Uncharacterized protein</fullName>
    </submittedName>
</protein>
<dbReference type="EMBL" id="WIXE01017879">
    <property type="protein sequence ID" value="KAK5971371.1"/>
    <property type="molecule type" value="Genomic_DNA"/>
</dbReference>
<dbReference type="AlphaFoldDB" id="A0AAN8IFF3"/>
<dbReference type="Proteomes" id="UP001331761">
    <property type="component" value="Unassembled WGS sequence"/>
</dbReference>
<keyword evidence="2" id="KW-1185">Reference proteome</keyword>
<evidence type="ECO:0000313" key="2">
    <source>
        <dbReference type="Proteomes" id="UP001331761"/>
    </source>
</evidence>
<name>A0AAN8IFF3_TRICO</name>
<accession>A0AAN8IFF3</accession>
<organism evidence="1 2">
    <name type="scientific">Trichostrongylus colubriformis</name>
    <name type="common">Black scour worm</name>
    <dbReference type="NCBI Taxonomy" id="6319"/>
    <lineage>
        <taxon>Eukaryota</taxon>
        <taxon>Metazoa</taxon>
        <taxon>Ecdysozoa</taxon>
        <taxon>Nematoda</taxon>
        <taxon>Chromadorea</taxon>
        <taxon>Rhabditida</taxon>
        <taxon>Rhabditina</taxon>
        <taxon>Rhabditomorpha</taxon>
        <taxon>Strongyloidea</taxon>
        <taxon>Trichostrongylidae</taxon>
        <taxon>Trichostrongylus</taxon>
    </lineage>
</organism>
<reference evidence="1 2" key="1">
    <citation type="submission" date="2019-10" db="EMBL/GenBank/DDBJ databases">
        <title>Assembly and Annotation for the nematode Trichostrongylus colubriformis.</title>
        <authorList>
            <person name="Martin J."/>
        </authorList>
    </citation>
    <scope>NUCLEOTIDE SEQUENCE [LARGE SCALE GENOMIC DNA]</scope>
    <source>
        <strain evidence="1">G859</strain>
        <tissue evidence="1">Whole worm</tissue>
    </source>
</reference>
<sequence length="156" mass="17531">MKIGILLKDSETDASRLAGRNHRLAAFAKTKHEDLKETFEEEYDHYKGIASKNHILSPGGTMADEDRDAMHSDADEDRCTKIQNDLHATALSTARLVEDPTCVNCCLTSSHGTEKLRTQPNQRDVIRNSLKFNELLKFNILRSLQLSVVDVTPLHS</sequence>